<feature type="compositionally biased region" description="Polar residues" evidence="1">
    <location>
        <begin position="32"/>
        <end position="53"/>
    </location>
</feature>
<reference evidence="2" key="1">
    <citation type="submission" date="2021-04" db="EMBL/GenBank/DDBJ databases">
        <title>Isolation of p-tert-butylphenol degrading bacteria Sphingobium phenoxybenzoativorans Tas13 from active sludge.</title>
        <authorList>
            <person name="Li Y."/>
        </authorList>
    </citation>
    <scope>NUCLEOTIDE SEQUENCE</scope>
    <source>
        <strain evidence="2">Tas13</strain>
    </source>
</reference>
<gene>
    <name evidence="2" type="ORF">KFK14_18925</name>
</gene>
<sequence length="139" mass="14091">MLLSIAAGYGLGGFAGGRFGGGVWQDLRGYENTQAEAGSDEQALSDTSVSNLNPADGGDLPPTPDEIVCKGCGPTLAERNMMGDAYAIGENDPALRDYEAQGDSAEHGAAAPPTVVATVKKAAPSAAGMIEPARPAQQQ</sequence>
<dbReference type="KEGG" id="spph:KFK14_18925"/>
<dbReference type="Proteomes" id="UP000681425">
    <property type="component" value="Chromosome"/>
</dbReference>
<protein>
    <submittedName>
        <fullName evidence="2">Uncharacterized protein</fullName>
    </submittedName>
</protein>
<accession>A0A975Q0S9</accession>
<evidence type="ECO:0000313" key="2">
    <source>
        <dbReference type="EMBL" id="QUT05064.1"/>
    </source>
</evidence>
<name>A0A975Q0S9_9SPHN</name>
<keyword evidence="3" id="KW-1185">Reference proteome</keyword>
<evidence type="ECO:0000313" key="3">
    <source>
        <dbReference type="Proteomes" id="UP000681425"/>
    </source>
</evidence>
<feature type="region of interest" description="Disordered" evidence="1">
    <location>
        <begin position="32"/>
        <end position="67"/>
    </location>
</feature>
<evidence type="ECO:0000256" key="1">
    <source>
        <dbReference type="SAM" id="MobiDB-lite"/>
    </source>
</evidence>
<dbReference type="AlphaFoldDB" id="A0A975Q0S9"/>
<proteinExistence type="predicted"/>
<organism evidence="2 3">
    <name type="scientific">Sphingobium phenoxybenzoativorans</name>
    <dbReference type="NCBI Taxonomy" id="1592790"/>
    <lineage>
        <taxon>Bacteria</taxon>
        <taxon>Pseudomonadati</taxon>
        <taxon>Pseudomonadota</taxon>
        <taxon>Alphaproteobacteria</taxon>
        <taxon>Sphingomonadales</taxon>
        <taxon>Sphingomonadaceae</taxon>
        <taxon>Sphingobium</taxon>
    </lineage>
</organism>
<dbReference type="RefSeq" id="WP_212608761.1">
    <property type="nucleotide sequence ID" value="NZ_CP073910.1"/>
</dbReference>
<dbReference type="EMBL" id="CP073910">
    <property type="protein sequence ID" value="QUT05064.1"/>
    <property type="molecule type" value="Genomic_DNA"/>
</dbReference>